<feature type="region of interest" description="Disordered" evidence="1">
    <location>
        <begin position="174"/>
        <end position="196"/>
    </location>
</feature>
<evidence type="ECO:0000256" key="1">
    <source>
        <dbReference type="SAM" id="MobiDB-lite"/>
    </source>
</evidence>
<dbReference type="Proteomes" id="UP000298327">
    <property type="component" value="Unassembled WGS sequence"/>
</dbReference>
<keyword evidence="3" id="KW-1185">Reference proteome</keyword>
<comment type="caution">
    <text evidence="2">The sequence shown here is derived from an EMBL/GenBank/DDBJ whole genome shotgun (WGS) entry which is preliminary data.</text>
</comment>
<evidence type="ECO:0000313" key="2">
    <source>
        <dbReference type="EMBL" id="TFY70665.1"/>
    </source>
</evidence>
<dbReference type="EMBL" id="SEOQ01000089">
    <property type="protein sequence ID" value="TFY70665.1"/>
    <property type="molecule type" value="Genomic_DNA"/>
</dbReference>
<organism evidence="2 3">
    <name type="scientific">Dentipellis fragilis</name>
    <dbReference type="NCBI Taxonomy" id="205917"/>
    <lineage>
        <taxon>Eukaryota</taxon>
        <taxon>Fungi</taxon>
        <taxon>Dikarya</taxon>
        <taxon>Basidiomycota</taxon>
        <taxon>Agaricomycotina</taxon>
        <taxon>Agaricomycetes</taxon>
        <taxon>Russulales</taxon>
        <taxon>Hericiaceae</taxon>
        <taxon>Dentipellis</taxon>
    </lineage>
</organism>
<name>A0A4Y9Z7E1_9AGAM</name>
<evidence type="ECO:0000313" key="3">
    <source>
        <dbReference type="Proteomes" id="UP000298327"/>
    </source>
</evidence>
<sequence>MPRCGRRTKPTGVNVASLPINTTQVSGSRGHTQVPICVNARERAKLLGQVVSTSDTICAPSAPAENLHKAKAGRSADPRDPCSHAPCSMRFHGLGIPIRCKWHPALVWISVANQQSGSRAIKFDVEHMVVITGSLHTPHIIPRWILLDDEPDEPNRASVVLTVLLCPQAPLTDPMGAKKHPGTEWHPSPSEDPRLYRPDSYREARARHIPRNQSNTADNHCFIIGCLYDTRYSMDGLTLDISGFAASTYALDGAHSNGFLSKATSCRNRPDAQPSEGKGAHPNTSSSKATKTQKNANADVTHGARTSVFLESESLDSTAE</sequence>
<gene>
    <name evidence="2" type="ORF">EVG20_g2337</name>
</gene>
<proteinExistence type="predicted"/>
<reference evidence="2 3" key="1">
    <citation type="submission" date="2019-02" db="EMBL/GenBank/DDBJ databases">
        <title>Genome sequencing of the rare red list fungi Dentipellis fragilis.</title>
        <authorList>
            <person name="Buettner E."/>
            <person name="Kellner H."/>
        </authorList>
    </citation>
    <scope>NUCLEOTIDE SEQUENCE [LARGE SCALE GENOMIC DNA]</scope>
    <source>
        <strain evidence="2 3">DSM 105465</strain>
    </source>
</reference>
<accession>A0A4Y9Z7E1</accession>
<feature type="compositionally biased region" description="Polar residues" evidence="1">
    <location>
        <begin position="282"/>
        <end position="298"/>
    </location>
</feature>
<feature type="region of interest" description="Disordered" evidence="1">
    <location>
        <begin position="262"/>
        <end position="320"/>
    </location>
</feature>
<dbReference type="AlphaFoldDB" id="A0A4Y9Z7E1"/>
<protein>
    <submittedName>
        <fullName evidence="2">Uncharacterized protein</fullName>
    </submittedName>
</protein>